<evidence type="ECO:0000313" key="2">
    <source>
        <dbReference type="Proteomes" id="UP000288716"/>
    </source>
</evidence>
<dbReference type="PANTHER" id="PTHR44809:SF1">
    <property type="entry name" value="PROTEIN O-MANNOSYL-TRANSFERASE TMTC1"/>
    <property type="match status" value="1"/>
</dbReference>
<dbReference type="InterPro" id="IPR052943">
    <property type="entry name" value="TMTC_O-mannosyl-trnsfr"/>
</dbReference>
<proteinExistence type="predicted"/>
<gene>
    <name evidence="1" type="ORF">B4U80_09192</name>
</gene>
<dbReference type="EMBL" id="NCKV01001412">
    <property type="protein sequence ID" value="RWS28387.1"/>
    <property type="molecule type" value="Genomic_DNA"/>
</dbReference>
<accession>A0A443SLI2</accession>
<dbReference type="AlphaFoldDB" id="A0A443SLI2"/>
<keyword evidence="2" id="KW-1185">Reference proteome</keyword>
<evidence type="ECO:0000313" key="1">
    <source>
        <dbReference type="EMBL" id="RWS28387.1"/>
    </source>
</evidence>
<dbReference type="Proteomes" id="UP000288716">
    <property type="component" value="Unassembled WGS sequence"/>
</dbReference>
<name>A0A443SLI2_9ACAR</name>
<dbReference type="PANTHER" id="PTHR44809">
    <property type="match status" value="1"/>
</dbReference>
<sequence>MCAFDSNYCICLTRTWIQLKSGCGFGQQQTDHNENLRRFVDANTKCEDKNSTQFNEKNVDEYRTRNAYLTRITRQIAFLLNRFVYITRRFLESNKKCIVTHLILFIASFACFSNSLNGEFVHDDLVAIIGNKDVCRGQNSLLDVFNNDFWGKPMADGDSHKSYRPLTVLSFR</sequence>
<protein>
    <submittedName>
        <fullName evidence="1">Putative smile protein-like protein</fullName>
    </submittedName>
</protein>
<dbReference type="STRING" id="299467.A0A443SLI2"/>
<feature type="non-terminal residue" evidence="1">
    <location>
        <position position="172"/>
    </location>
</feature>
<dbReference type="VEuPathDB" id="VectorBase:LDEU003653"/>
<dbReference type="OrthoDB" id="66906at2759"/>
<reference evidence="1 2" key="1">
    <citation type="journal article" date="2018" name="Gigascience">
        <title>Genomes of trombidid mites reveal novel predicted allergens and laterally-transferred genes associated with secondary metabolism.</title>
        <authorList>
            <person name="Dong X."/>
            <person name="Chaisiri K."/>
            <person name="Xia D."/>
            <person name="Armstrong S.D."/>
            <person name="Fang Y."/>
            <person name="Donnelly M.J."/>
            <person name="Kadowaki T."/>
            <person name="McGarry J.W."/>
            <person name="Darby A.C."/>
            <person name="Makepeace B.L."/>
        </authorList>
    </citation>
    <scope>NUCLEOTIDE SEQUENCE [LARGE SCALE GENOMIC DNA]</scope>
    <source>
        <strain evidence="1">UoL-UT</strain>
    </source>
</reference>
<organism evidence="1 2">
    <name type="scientific">Leptotrombidium deliense</name>
    <dbReference type="NCBI Taxonomy" id="299467"/>
    <lineage>
        <taxon>Eukaryota</taxon>
        <taxon>Metazoa</taxon>
        <taxon>Ecdysozoa</taxon>
        <taxon>Arthropoda</taxon>
        <taxon>Chelicerata</taxon>
        <taxon>Arachnida</taxon>
        <taxon>Acari</taxon>
        <taxon>Acariformes</taxon>
        <taxon>Trombidiformes</taxon>
        <taxon>Prostigmata</taxon>
        <taxon>Anystina</taxon>
        <taxon>Parasitengona</taxon>
        <taxon>Trombiculoidea</taxon>
        <taxon>Trombiculidae</taxon>
        <taxon>Leptotrombidium</taxon>
    </lineage>
</organism>
<comment type="caution">
    <text evidence="1">The sequence shown here is derived from an EMBL/GenBank/DDBJ whole genome shotgun (WGS) entry which is preliminary data.</text>
</comment>